<evidence type="ECO:0000256" key="1">
    <source>
        <dbReference type="SAM" id="MobiDB-lite"/>
    </source>
</evidence>
<dbReference type="Pfam" id="PF13240">
    <property type="entry name" value="Zn_Ribbon_1"/>
    <property type="match status" value="1"/>
</dbReference>
<organism evidence="4 5">
    <name type="scientific">Lentilactobacillus parabuchneri DSM 5707 = NBRC 107865</name>
    <dbReference type="NCBI Taxonomy" id="1423784"/>
    <lineage>
        <taxon>Bacteria</taxon>
        <taxon>Bacillati</taxon>
        <taxon>Bacillota</taxon>
        <taxon>Bacilli</taxon>
        <taxon>Lactobacillales</taxon>
        <taxon>Lactobacillaceae</taxon>
        <taxon>Lentilactobacillus</taxon>
    </lineage>
</organism>
<feature type="domain" description="Zinc-ribbon" evidence="3">
    <location>
        <begin position="9"/>
        <end position="30"/>
    </location>
</feature>
<accession>A0A0R1YVC9</accession>
<reference evidence="4 5" key="1">
    <citation type="journal article" date="2015" name="Genome Announc.">
        <title>Expanding the biotechnology potential of lactobacilli through comparative genomics of 213 strains and associated genera.</title>
        <authorList>
            <person name="Sun Z."/>
            <person name="Harris H.M."/>
            <person name="McCann A."/>
            <person name="Guo C."/>
            <person name="Argimon S."/>
            <person name="Zhang W."/>
            <person name="Yang X."/>
            <person name="Jeffery I.B."/>
            <person name="Cooney J.C."/>
            <person name="Kagawa T.F."/>
            <person name="Liu W."/>
            <person name="Song Y."/>
            <person name="Salvetti E."/>
            <person name="Wrobel A."/>
            <person name="Rasinkangas P."/>
            <person name="Parkhill J."/>
            <person name="Rea M.C."/>
            <person name="O'Sullivan O."/>
            <person name="Ritari J."/>
            <person name="Douillard F.P."/>
            <person name="Paul Ross R."/>
            <person name="Yang R."/>
            <person name="Briner A.E."/>
            <person name="Felis G.E."/>
            <person name="de Vos W.M."/>
            <person name="Barrangou R."/>
            <person name="Klaenhammer T.R."/>
            <person name="Caufield P.W."/>
            <person name="Cui Y."/>
            <person name="Zhang H."/>
            <person name="O'Toole P.W."/>
        </authorList>
    </citation>
    <scope>NUCLEOTIDE SEQUENCE [LARGE SCALE GENOMIC DNA]</scope>
    <source>
        <strain evidence="4 5">DSM 5707</strain>
    </source>
</reference>
<sequence>MIGMDEFKFCPKCGAKVKATAKFCPKCGFSFAQFNGGAPDNNINQPQPSNRSGQTGSWFSNHHHRNWVIGGVLGVVLVIIAVTVASSIITSQQTQAKKEAMIQSSQLKESIKKKKEAKESKIEKKLSTEAVSVVTDMIQNDMNLDAECDDVTITSSYGGNQYGGYANVSDDDGDHTTVDVTVTNVKYENNVSVEIDSDGHDSLNNTFYSYDDDDDDY</sequence>
<dbReference type="EMBL" id="AZGK01000006">
    <property type="protein sequence ID" value="KRM46551.1"/>
    <property type="molecule type" value="Genomic_DNA"/>
</dbReference>
<evidence type="ECO:0000313" key="5">
    <source>
        <dbReference type="Proteomes" id="UP000051957"/>
    </source>
</evidence>
<keyword evidence="2" id="KW-0812">Transmembrane</keyword>
<feature type="compositionally biased region" description="Polar residues" evidence="1">
    <location>
        <begin position="41"/>
        <end position="58"/>
    </location>
</feature>
<dbReference type="InterPro" id="IPR026870">
    <property type="entry name" value="Zinc_ribbon_dom"/>
</dbReference>
<feature type="transmembrane region" description="Helical" evidence="2">
    <location>
        <begin position="67"/>
        <end position="89"/>
    </location>
</feature>
<comment type="caution">
    <text evidence="4">The sequence shown here is derived from an EMBL/GenBank/DDBJ whole genome shotgun (WGS) entry which is preliminary data.</text>
</comment>
<dbReference type="PATRIC" id="fig|1423784.4.peg.2172"/>
<gene>
    <name evidence="4" type="ORF">FC51_GL002129</name>
</gene>
<evidence type="ECO:0000256" key="2">
    <source>
        <dbReference type="SAM" id="Phobius"/>
    </source>
</evidence>
<name>A0A0R1YVC9_9LACO</name>
<keyword evidence="2" id="KW-1133">Transmembrane helix</keyword>
<feature type="region of interest" description="Disordered" evidence="1">
    <location>
        <begin position="38"/>
        <end position="58"/>
    </location>
</feature>
<dbReference type="Proteomes" id="UP000051957">
    <property type="component" value="Unassembled WGS sequence"/>
</dbReference>
<keyword evidence="2" id="KW-0472">Membrane</keyword>
<protein>
    <recommendedName>
        <fullName evidence="3">Zinc-ribbon domain-containing protein</fullName>
    </recommendedName>
</protein>
<evidence type="ECO:0000313" key="4">
    <source>
        <dbReference type="EMBL" id="KRM46551.1"/>
    </source>
</evidence>
<evidence type="ECO:0000259" key="3">
    <source>
        <dbReference type="Pfam" id="PF13240"/>
    </source>
</evidence>
<dbReference type="AlphaFoldDB" id="A0A0R1YVC9"/>
<proteinExistence type="predicted"/>